<proteinExistence type="predicted"/>
<evidence type="ECO:0000313" key="2">
    <source>
        <dbReference type="EMBL" id="KAK9686395.1"/>
    </source>
</evidence>
<name>A0AAW1IB53_POPJA</name>
<protein>
    <submittedName>
        <fullName evidence="2">Uncharacterized protein</fullName>
    </submittedName>
</protein>
<dbReference type="AlphaFoldDB" id="A0AAW1IB53"/>
<evidence type="ECO:0000313" key="3">
    <source>
        <dbReference type="Proteomes" id="UP001458880"/>
    </source>
</evidence>
<organism evidence="2 3">
    <name type="scientific">Popillia japonica</name>
    <name type="common">Japanese beetle</name>
    <dbReference type="NCBI Taxonomy" id="7064"/>
    <lineage>
        <taxon>Eukaryota</taxon>
        <taxon>Metazoa</taxon>
        <taxon>Ecdysozoa</taxon>
        <taxon>Arthropoda</taxon>
        <taxon>Hexapoda</taxon>
        <taxon>Insecta</taxon>
        <taxon>Pterygota</taxon>
        <taxon>Neoptera</taxon>
        <taxon>Endopterygota</taxon>
        <taxon>Coleoptera</taxon>
        <taxon>Polyphaga</taxon>
        <taxon>Scarabaeiformia</taxon>
        <taxon>Scarabaeidae</taxon>
        <taxon>Rutelinae</taxon>
        <taxon>Popillia</taxon>
    </lineage>
</organism>
<comment type="caution">
    <text evidence="2">The sequence shown here is derived from an EMBL/GenBank/DDBJ whole genome shotgun (WGS) entry which is preliminary data.</text>
</comment>
<dbReference type="EMBL" id="JASPKY010000709">
    <property type="protein sequence ID" value="KAK9686395.1"/>
    <property type="molecule type" value="Genomic_DNA"/>
</dbReference>
<feature type="region of interest" description="Disordered" evidence="1">
    <location>
        <begin position="38"/>
        <end position="74"/>
    </location>
</feature>
<sequence>MGVTLPIGNTRGSQVGQIVCGHSGTTLPIGNTRGSQVGQIVCGHSGTSSDPHGSQHPGGSQRGAEGDGPLSNFT</sequence>
<gene>
    <name evidence="2" type="ORF">QE152_g37214</name>
</gene>
<dbReference type="Proteomes" id="UP001458880">
    <property type="component" value="Unassembled WGS sequence"/>
</dbReference>
<accession>A0AAW1IB53</accession>
<reference evidence="2 3" key="1">
    <citation type="journal article" date="2024" name="BMC Genomics">
        <title>De novo assembly and annotation of Popillia japonica's genome with initial clues to its potential as an invasive pest.</title>
        <authorList>
            <person name="Cucini C."/>
            <person name="Boschi S."/>
            <person name="Funari R."/>
            <person name="Cardaioli E."/>
            <person name="Iannotti N."/>
            <person name="Marturano G."/>
            <person name="Paoli F."/>
            <person name="Bruttini M."/>
            <person name="Carapelli A."/>
            <person name="Frati F."/>
            <person name="Nardi F."/>
        </authorList>
    </citation>
    <scope>NUCLEOTIDE SEQUENCE [LARGE SCALE GENOMIC DNA]</scope>
    <source>
        <strain evidence="2">DMR45628</strain>
    </source>
</reference>
<keyword evidence="3" id="KW-1185">Reference proteome</keyword>
<evidence type="ECO:0000256" key="1">
    <source>
        <dbReference type="SAM" id="MobiDB-lite"/>
    </source>
</evidence>